<dbReference type="Pfam" id="PF06039">
    <property type="entry name" value="Mqo"/>
    <property type="match status" value="1"/>
</dbReference>
<comment type="pathway">
    <text evidence="3">Carbohydrate metabolism; tricarboxylic acid cycle; oxaloacetate from (S)-malate (quinone route): step 1/1.</text>
</comment>
<protein>
    <recommendedName>
        <fullName evidence="5">malate dehydrogenase (quinone)</fullName>
        <ecNumber evidence="5">1.1.5.4</ecNumber>
    </recommendedName>
    <alternativeName>
        <fullName evidence="11">MQO</fullName>
    </alternativeName>
    <alternativeName>
        <fullName evidence="10">Malate dehydrogenase [quinone]</fullName>
    </alternativeName>
</protein>
<comment type="similarity">
    <text evidence="4">Belongs to the MQO family.</text>
</comment>
<evidence type="ECO:0000256" key="10">
    <source>
        <dbReference type="ARBA" id="ARBA00030660"/>
    </source>
</evidence>
<accession>A0A378A3M9</accession>
<evidence type="ECO:0000256" key="8">
    <source>
        <dbReference type="ARBA" id="ARBA00022827"/>
    </source>
</evidence>
<dbReference type="UniPathway" id="UPA00223">
    <property type="reaction ID" value="UER01008"/>
</dbReference>
<evidence type="ECO:0000313" key="12">
    <source>
        <dbReference type="EMBL" id="STU93710.1"/>
    </source>
</evidence>
<dbReference type="EC" id="1.1.5.4" evidence="5"/>
<reference evidence="12 13" key="1">
    <citation type="submission" date="2018-06" db="EMBL/GenBank/DDBJ databases">
        <authorList>
            <consortium name="Pathogen Informatics"/>
            <person name="Doyle S."/>
        </authorList>
    </citation>
    <scope>NUCLEOTIDE SEQUENCE [LARGE SCALE GENOMIC DNA]</scope>
    <source>
        <strain evidence="12 13">NCTC10313</strain>
    </source>
</reference>
<keyword evidence="9 12" id="KW-0560">Oxidoreductase</keyword>
<evidence type="ECO:0000256" key="9">
    <source>
        <dbReference type="ARBA" id="ARBA00023002"/>
    </source>
</evidence>
<evidence type="ECO:0000256" key="3">
    <source>
        <dbReference type="ARBA" id="ARBA00005012"/>
    </source>
</evidence>
<evidence type="ECO:0000256" key="6">
    <source>
        <dbReference type="ARBA" id="ARBA00022532"/>
    </source>
</evidence>
<dbReference type="GO" id="GO:0008924">
    <property type="term" value="F:L-malate dehydrogenase (quinone) activity"/>
    <property type="evidence" value="ECO:0007669"/>
    <property type="project" value="UniProtKB-EC"/>
</dbReference>
<evidence type="ECO:0000256" key="11">
    <source>
        <dbReference type="ARBA" id="ARBA00031550"/>
    </source>
</evidence>
<keyword evidence="7" id="KW-0285">Flavoprotein</keyword>
<evidence type="ECO:0000256" key="1">
    <source>
        <dbReference type="ARBA" id="ARBA00001139"/>
    </source>
</evidence>
<proteinExistence type="inferred from homology"/>
<sequence>MLNVGLDNFDLVKYLISQVMQKDKDRLAALCEYYPEARKEDWRLWQAGQRVQIIKRDAKKGGYCAWAPKWSAMMKAPSRRFSARRQGPPTAAPIMLQLMEKVFKDKVNSPEWQAKLKAIHPNLRYSS</sequence>
<keyword evidence="8" id="KW-0274">FAD</keyword>
<evidence type="ECO:0000313" key="13">
    <source>
        <dbReference type="Proteomes" id="UP000254487"/>
    </source>
</evidence>
<comment type="cofactor">
    <cofactor evidence="2">
        <name>FAD</name>
        <dbReference type="ChEBI" id="CHEBI:57692"/>
    </cofactor>
</comment>
<keyword evidence="6" id="KW-0816">Tricarboxylic acid cycle</keyword>
<name>A0A378A3M9_KLEPO</name>
<comment type="catalytic activity">
    <reaction evidence="1">
        <text>(S)-malate + a quinone = a quinol + oxaloacetate</text>
        <dbReference type="Rhea" id="RHEA:46012"/>
        <dbReference type="ChEBI" id="CHEBI:15589"/>
        <dbReference type="ChEBI" id="CHEBI:16452"/>
        <dbReference type="ChEBI" id="CHEBI:24646"/>
        <dbReference type="ChEBI" id="CHEBI:132124"/>
        <dbReference type="EC" id="1.1.5.4"/>
    </reaction>
</comment>
<dbReference type="InterPro" id="IPR006231">
    <property type="entry name" value="MQO"/>
</dbReference>
<evidence type="ECO:0000256" key="2">
    <source>
        <dbReference type="ARBA" id="ARBA00001974"/>
    </source>
</evidence>
<dbReference type="Proteomes" id="UP000254487">
    <property type="component" value="Unassembled WGS sequence"/>
</dbReference>
<gene>
    <name evidence="12" type="primary">mqo_2</name>
    <name evidence="12" type="ORF">NCTC10313_04868</name>
</gene>
<dbReference type="EMBL" id="UGLW01000003">
    <property type="protein sequence ID" value="STU93710.1"/>
    <property type="molecule type" value="Genomic_DNA"/>
</dbReference>
<dbReference type="GO" id="GO:0006099">
    <property type="term" value="P:tricarboxylic acid cycle"/>
    <property type="evidence" value="ECO:0007669"/>
    <property type="project" value="UniProtKB-UniPathway"/>
</dbReference>
<evidence type="ECO:0000256" key="4">
    <source>
        <dbReference type="ARBA" id="ARBA00006389"/>
    </source>
</evidence>
<evidence type="ECO:0000256" key="7">
    <source>
        <dbReference type="ARBA" id="ARBA00022630"/>
    </source>
</evidence>
<evidence type="ECO:0000256" key="5">
    <source>
        <dbReference type="ARBA" id="ARBA00013026"/>
    </source>
</evidence>
<dbReference type="AlphaFoldDB" id="A0A378A3M9"/>
<organism evidence="12 13">
    <name type="scientific">Klebsiella pneumoniae subsp. ozaenae</name>
    <dbReference type="NCBI Taxonomy" id="574"/>
    <lineage>
        <taxon>Bacteria</taxon>
        <taxon>Pseudomonadati</taxon>
        <taxon>Pseudomonadota</taxon>
        <taxon>Gammaproteobacteria</taxon>
        <taxon>Enterobacterales</taxon>
        <taxon>Enterobacteriaceae</taxon>
        <taxon>Klebsiella/Raoultella group</taxon>
        <taxon>Klebsiella</taxon>
        <taxon>Klebsiella pneumoniae complex</taxon>
    </lineage>
</organism>